<sequence length="366" mass="41991">MFVDFFYFLRDHGLKVSIGEWLLLLEGMQKGLHHNTLHGFYILCRAIVVRNETEYDLFDVAFEEYFHDLPPQSELPKPLQHITQQSIQELEVESQHDADAIASEHTSGDENAAATGMEMPGSGSSGGKTAIRGRRKFRDFRKDNHLDTRQFQMAFRLLRNLSNQNDTSELEFDIDQTIQKTCDMGGMLHVVYRKPRRNNIRVLLFIDSGGSMSGYARLCSELFQAATASRHLKELRTFYFHNCIYSAIDKEPTLSMKKGVSLDQLIAECNDKYRVIIVGDAEMHPYELSGSEYDWVADKGGEPGIECLKKIKRHFPHTIWLNPTPMPTIHDAWTDTHFEIADIIDMYDLTLQGLEEGFKFLLSGKK</sequence>
<evidence type="ECO:0000313" key="3">
    <source>
        <dbReference type="Proteomes" id="UP000473648"/>
    </source>
</evidence>
<evidence type="ECO:0000256" key="1">
    <source>
        <dbReference type="SAM" id="MobiDB-lite"/>
    </source>
</evidence>
<dbReference type="Pfam" id="PF05762">
    <property type="entry name" value="VWA_CoxE"/>
    <property type="match status" value="1"/>
</dbReference>
<dbReference type="Proteomes" id="UP000473648">
    <property type="component" value="Unassembled WGS sequence"/>
</dbReference>
<accession>A0A6L5GRT7</accession>
<dbReference type="AlphaFoldDB" id="A0A6L5GRT7"/>
<organism evidence="2 3">
    <name type="scientific">Candidatus Pseudoramibacter fermentans</name>
    <dbReference type="NCBI Taxonomy" id="2594427"/>
    <lineage>
        <taxon>Bacteria</taxon>
        <taxon>Bacillati</taxon>
        <taxon>Bacillota</taxon>
        <taxon>Clostridia</taxon>
        <taxon>Eubacteriales</taxon>
        <taxon>Eubacteriaceae</taxon>
        <taxon>Pseudoramibacter</taxon>
    </lineage>
</organism>
<dbReference type="PANTHER" id="PTHR39338">
    <property type="entry name" value="BLL5662 PROTEIN-RELATED"/>
    <property type="match status" value="1"/>
</dbReference>
<evidence type="ECO:0000313" key="2">
    <source>
        <dbReference type="EMBL" id="MQM72937.1"/>
    </source>
</evidence>
<reference evidence="2" key="1">
    <citation type="journal article" date="2020" name="Appl. Environ. Microbiol.">
        <title>Medium-Chain Fatty Acid Synthesis by 'Candidatus Weimeria bifida' gen. nov., sp. nov., and 'Candidatus Pseudoramibacter fermentans' sp. nov.</title>
        <authorList>
            <person name="Scarborough M.J."/>
            <person name="Myers K.S."/>
            <person name="Donohue T.J."/>
            <person name="Noguera D.R."/>
        </authorList>
    </citation>
    <scope>NUCLEOTIDE SEQUENCE</scope>
    <source>
        <strain evidence="2">EUB1.1</strain>
    </source>
</reference>
<proteinExistence type="predicted"/>
<protein>
    <submittedName>
        <fullName evidence="2">VWA domain-containing protein</fullName>
    </submittedName>
</protein>
<dbReference type="PANTHER" id="PTHR39338:SF7">
    <property type="entry name" value="BLL6692 PROTEIN"/>
    <property type="match status" value="1"/>
</dbReference>
<dbReference type="EMBL" id="VOGB01000004">
    <property type="protein sequence ID" value="MQM72937.1"/>
    <property type="molecule type" value="Genomic_DNA"/>
</dbReference>
<dbReference type="InterPro" id="IPR008912">
    <property type="entry name" value="Uncharacterised_CoxE"/>
</dbReference>
<name>A0A6L5GRT7_9FIRM</name>
<gene>
    <name evidence="2" type="ORF">FRC53_05860</name>
</gene>
<comment type="caution">
    <text evidence="2">The sequence shown here is derived from an EMBL/GenBank/DDBJ whole genome shotgun (WGS) entry which is preliminary data.</text>
</comment>
<feature type="region of interest" description="Disordered" evidence="1">
    <location>
        <begin position="104"/>
        <end position="130"/>
    </location>
</feature>
<keyword evidence="3" id="KW-1185">Reference proteome</keyword>